<keyword evidence="2" id="KW-1185">Reference proteome</keyword>
<gene>
    <name evidence="1" type="ORF">KIN20_008618</name>
</gene>
<evidence type="ECO:0000313" key="1">
    <source>
        <dbReference type="EMBL" id="KAJ1352308.1"/>
    </source>
</evidence>
<evidence type="ECO:0000313" key="2">
    <source>
        <dbReference type="Proteomes" id="UP001196413"/>
    </source>
</evidence>
<proteinExistence type="predicted"/>
<reference evidence="1" key="1">
    <citation type="submission" date="2021-06" db="EMBL/GenBank/DDBJ databases">
        <title>Parelaphostrongylus tenuis whole genome reference sequence.</title>
        <authorList>
            <person name="Garwood T.J."/>
            <person name="Larsen P.A."/>
            <person name="Fountain-Jones N.M."/>
            <person name="Garbe J.R."/>
            <person name="Macchietto M.G."/>
            <person name="Kania S.A."/>
            <person name="Gerhold R.W."/>
            <person name="Richards J.E."/>
            <person name="Wolf T.M."/>
        </authorList>
    </citation>
    <scope>NUCLEOTIDE SEQUENCE</scope>
    <source>
        <strain evidence="1">MNPRO001-30</strain>
        <tissue evidence="1">Meninges</tissue>
    </source>
</reference>
<organism evidence="1 2">
    <name type="scientific">Parelaphostrongylus tenuis</name>
    <name type="common">Meningeal worm</name>
    <dbReference type="NCBI Taxonomy" id="148309"/>
    <lineage>
        <taxon>Eukaryota</taxon>
        <taxon>Metazoa</taxon>
        <taxon>Ecdysozoa</taxon>
        <taxon>Nematoda</taxon>
        <taxon>Chromadorea</taxon>
        <taxon>Rhabditida</taxon>
        <taxon>Rhabditina</taxon>
        <taxon>Rhabditomorpha</taxon>
        <taxon>Strongyloidea</taxon>
        <taxon>Metastrongylidae</taxon>
        <taxon>Parelaphostrongylus</taxon>
    </lineage>
</organism>
<dbReference type="EMBL" id="JAHQIW010001354">
    <property type="protein sequence ID" value="KAJ1352308.1"/>
    <property type="molecule type" value="Genomic_DNA"/>
</dbReference>
<comment type="caution">
    <text evidence="1">The sequence shown here is derived from an EMBL/GenBank/DDBJ whole genome shotgun (WGS) entry which is preliminary data.</text>
</comment>
<dbReference type="Proteomes" id="UP001196413">
    <property type="component" value="Unassembled WGS sequence"/>
</dbReference>
<dbReference type="AlphaFoldDB" id="A0AAD5M9Z0"/>
<accession>A0AAD5M9Z0</accession>
<name>A0AAD5M9Z0_PARTN</name>
<sequence length="159" mass="18531">MCLANQPLVQLRSCSSTPHHGSTFRLYTGSSSLEERELIRDRKYDAHEQHVAWESQRAVSSNEAYERERNSGCEQIRHDSNKLYQAIPRVHCDHVESSNSVNYMHDDNEFHAYLYKTRNRTLLELTNPATDDHEPHQHLHSIDLMMNGRTSPSLLSRRC</sequence>
<protein>
    <submittedName>
        <fullName evidence="1">Uncharacterized protein</fullName>
    </submittedName>
</protein>